<sequence>MLLDSARGGWAGIRRSLRFTQKDRKRERSIGLSTHRAGLGDAYRISSTARTWSRIVRGTLERPAQAFAGAFPDQRQIGATTAAVGLWTKAAEREHWNAMFDPVNACAQGEAVARASEHAVQVAEGRMKPGIPTPCDPTGKYYVSGEWRVARVRRGAVCPDR</sequence>
<protein>
    <submittedName>
        <fullName evidence="1">Uncharacterized protein</fullName>
    </submittedName>
</protein>
<reference evidence="1 2" key="1">
    <citation type="submission" date="2019-09" db="EMBL/GenBank/DDBJ databases">
        <title>Draft genome sequences of 48 bacterial type strains from the CCUG.</title>
        <authorList>
            <person name="Tunovic T."/>
            <person name="Pineiro-Iglesias B."/>
            <person name="Unosson C."/>
            <person name="Inganas E."/>
            <person name="Ohlen M."/>
            <person name="Cardew S."/>
            <person name="Jensie-Markopoulos S."/>
            <person name="Salva-Serra F."/>
            <person name="Jaen-Luchoro D."/>
            <person name="Karlsson R."/>
            <person name="Svensson-Stadler L."/>
            <person name="Chun J."/>
            <person name="Moore E."/>
        </authorList>
    </citation>
    <scope>NUCLEOTIDE SEQUENCE [LARGE SCALE GENOMIC DNA]</scope>
    <source>
        <strain evidence="1 2">CCUG 65687</strain>
    </source>
</reference>
<dbReference type="Proteomes" id="UP000473571">
    <property type="component" value="Unassembled WGS sequence"/>
</dbReference>
<comment type="caution">
    <text evidence="1">The sequence shown here is derived from an EMBL/GenBank/DDBJ whole genome shotgun (WGS) entry which is preliminary data.</text>
</comment>
<name>A0A6L3NK30_9BURK</name>
<evidence type="ECO:0000313" key="1">
    <source>
        <dbReference type="EMBL" id="KAB0684838.1"/>
    </source>
</evidence>
<evidence type="ECO:0000313" key="2">
    <source>
        <dbReference type="Proteomes" id="UP000473571"/>
    </source>
</evidence>
<gene>
    <name evidence="1" type="ORF">F7R13_07030</name>
</gene>
<dbReference type="RefSeq" id="WP_151004110.1">
    <property type="nucleotide sequence ID" value="NZ_CABVPO010000007.1"/>
</dbReference>
<dbReference type="EMBL" id="VZOL01000048">
    <property type="protein sequence ID" value="KAB0684838.1"/>
    <property type="molecule type" value="Genomic_DNA"/>
</dbReference>
<accession>A0A6L3NK30</accession>
<proteinExistence type="predicted"/>
<organism evidence="1 2">
    <name type="scientific">Burkholderia territorii</name>
    <dbReference type="NCBI Taxonomy" id="1503055"/>
    <lineage>
        <taxon>Bacteria</taxon>
        <taxon>Pseudomonadati</taxon>
        <taxon>Pseudomonadota</taxon>
        <taxon>Betaproteobacteria</taxon>
        <taxon>Burkholderiales</taxon>
        <taxon>Burkholderiaceae</taxon>
        <taxon>Burkholderia</taxon>
        <taxon>Burkholderia cepacia complex</taxon>
    </lineage>
</organism>
<dbReference type="AlphaFoldDB" id="A0A6L3NK30"/>